<dbReference type="Proteomes" id="UP001301326">
    <property type="component" value="Chromosome"/>
</dbReference>
<dbReference type="InterPro" id="IPR000305">
    <property type="entry name" value="GIY-YIG_endonuc"/>
</dbReference>
<evidence type="ECO:0000313" key="2">
    <source>
        <dbReference type="EMBL" id="WGZ95509.1"/>
    </source>
</evidence>
<dbReference type="AlphaFoldDB" id="A0AA95HIY7"/>
<organism evidence="2">
    <name type="scientific">Candidatus Thiothrix putei</name>
    <dbReference type="NCBI Taxonomy" id="3080811"/>
    <lineage>
        <taxon>Bacteria</taxon>
        <taxon>Pseudomonadati</taxon>
        <taxon>Pseudomonadota</taxon>
        <taxon>Gammaproteobacteria</taxon>
        <taxon>Thiotrichales</taxon>
        <taxon>Thiotrichaceae</taxon>
        <taxon>Thiothrix</taxon>
    </lineage>
</organism>
<name>A0AA95HIY7_9GAMM</name>
<dbReference type="Pfam" id="PF22945">
    <property type="entry name" value="LEM-3_GIY-YIG"/>
    <property type="match status" value="1"/>
</dbReference>
<reference evidence="2" key="1">
    <citation type="journal article" date="2023" name="Int. J. Mol. Sci.">
        <title>Metagenomics Revealed a New Genus 'Candidatus Thiocaldithrix dubininis' gen. nov., sp. nov. and a New Species 'Candidatus Thiothrix putei' sp. nov. in the Family Thiotrichaceae, Some Members of Which Have Traits of Both Na+- and H+-Motive Energetics.</title>
        <authorList>
            <person name="Ravin N.V."/>
            <person name="Muntyan M.S."/>
            <person name="Smolyakov D.D."/>
            <person name="Rudenko T.S."/>
            <person name="Beletsky A.V."/>
            <person name="Mardanov A.V."/>
            <person name="Grabovich M.Y."/>
        </authorList>
    </citation>
    <scope>NUCLEOTIDE SEQUENCE</scope>
    <source>
        <strain evidence="2">GKL-02</strain>
    </source>
</reference>
<reference evidence="2" key="2">
    <citation type="submission" date="2023-04" db="EMBL/GenBank/DDBJ databases">
        <authorList>
            <person name="Beletskiy A.V."/>
            <person name="Mardanov A.V."/>
            <person name="Ravin N.V."/>
        </authorList>
    </citation>
    <scope>NUCLEOTIDE SEQUENCE</scope>
    <source>
        <strain evidence="2">GKL-02</strain>
    </source>
</reference>
<dbReference type="CDD" id="cd10440">
    <property type="entry name" value="GIY-YIG_COG3680"/>
    <property type="match status" value="1"/>
</dbReference>
<evidence type="ECO:0000259" key="1">
    <source>
        <dbReference type="PROSITE" id="PS50164"/>
    </source>
</evidence>
<proteinExistence type="predicted"/>
<gene>
    <name evidence="2" type="ORF">QJT81_05845</name>
</gene>
<dbReference type="PROSITE" id="PS50164">
    <property type="entry name" value="GIY_YIG"/>
    <property type="match status" value="1"/>
</dbReference>
<protein>
    <recommendedName>
        <fullName evidence="1">GIY-YIG domain-containing protein</fullName>
    </recommendedName>
</protein>
<feature type="domain" description="GIY-YIG" evidence="1">
    <location>
        <begin position="10"/>
        <end position="100"/>
    </location>
</feature>
<dbReference type="EMBL" id="CP124756">
    <property type="protein sequence ID" value="WGZ95509.1"/>
    <property type="molecule type" value="Genomic_DNA"/>
</dbReference>
<sequence length="312" mass="36245">MFSDEVQKKLAYYVYFLRDPRDQTVFYVGKGVENRVFAHVANALKDQGSESDKIQHIQAIHKAGNAVEHLILRHGLTEETAFELEAAMIDFIGLKNLRNDQNGHYSNDFGLMSTDAIKAMYEADPFDEKTAEPLLLININKLFKRDMSTDQIYEATRASWKIGGNRRKVAKYAVATYRGLTREVYRISEWYQVEDSRWAFNGELADEERRLKYRHKSIAHLFPKGASFPVRYINCQNKDWTKALKQQTRDMIYNMQIALDGKLHFKHLNQQSGYITLQNLLDGKIVITNKQTGQERLFNHVDELLKDGWAID</sequence>
<accession>A0AA95HIY7</accession>
<dbReference type="KEGG" id="tput:QJT81_05845"/>